<sequence length="39" mass="4594">TPHAIRGNTRVYIRTDTSNEPEELATVDKVLWLLDKRER</sequence>
<name>X1T884_9ZZZZ</name>
<comment type="caution">
    <text evidence="1">The sequence shown here is derived from an EMBL/GenBank/DDBJ whole genome shotgun (WGS) entry which is preliminary data.</text>
</comment>
<dbReference type="EMBL" id="BARW01021340">
    <property type="protein sequence ID" value="GAJ01553.1"/>
    <property type="molecule type" value="Genomic_DNA"/>
</dbReference>
<reference evidence="1" key="1">
    <citation type="journal article" date="2014" name="Front. Microbiol.">
        <title>High frequency of phylogenetically diverse reductive dehalogenase-homologous genes in deep subseafloor sedimentary metagenomes.</title>
        <authorList>
            <person name="Kawai M."/>
            <person name="Futagami T."/>
            <person name="Toyoda A."/>
            <person name="Takaki Y."/>
            <person name="Nishi S."/>
            <person name="Hori S."/>
            <person name="Arai W."/>
            <person name="Tsubouchi T."/>
            <person name="Morono Y."/>
            <person name="Uchiyama I."/>
            <person name="Ito T."/>
            <person name="Fujiyama A."/>
            <person name="Inagaki F."/>
            <person name="Takami H."/>
        </authorList>
    </citation>
    <scope>NUCLEOTIDE SEQUENCE</scope>
    <source>
        <strain evidence="1">Expedition CK06-06</strain>
    </source>
</reference>
<protein>
    <submittedName>
        <fullName evidence="1">Uncharacterized protein</fullName>
    </submittedName>
</protein>
<gene>
    <name evidence="1" type="ORF">S12H4_35863</name>
</gene>
<feature type="non-terminal residue" evidence="1">
    <location>
        <position position="1"/>
    </location>
</feature>
<proteinExistence type="predicted"/>
<evidence type="ECO:0000313" key="1">
    <source>
        <dbReference type="EMBL" id="GAJ01553.1"/>
    </source>
</evidence>
<organism evidence="1">
    <name type="scientific">marine sediment metagenome</name>
    <dbReference type="NCBI Taxonomy" id="412755"/>
    <lineage>
        <taxon>unclassified sequences</taxon>
        <taxon>metagenomes</taxon>
        <taxon>ecological metagenomes</taxon>
    </lineage>
</organism>
<accession>X1T884</accession>
<dbReference type="AlphaFoldDB" id="X1T884"/>